<accession>U9UB24</accession>
<sequence length="336" mass="39130">MEKYGNGIEMIENEFQENQDDEVASFANTYDISIHNIEQLQHPAIDLQAKWKLKNIFVENLESPNYLLLKDKMFLCDSICNYRSTEPVWFRFFRGLFAITLTVIIIFYSKTQYQKINIEASIAIKLEDTVGLGLNMTICTAGIYNSINDVNIPRHTINYDITHRRLNVSLDEREIWLNITFNINNISDLYVYDDSEPYCNPNIIPNNLLSLNFESFQYLFLNKADPDLNYSINNIIDTAHFSLYLGRAYFISYKPIIVDKDVKLNLQLEQLPIQLESNEVNLKIFPHKLSNPFTARFEKTKNLIVNTDLISNLGGFYGAIAGIFYLFFGMQRLEPW</sequence>
<gene>
    <name evidence="2" type="ORF">GLOINDRAFT_21671</name>
</gene>
<keyword evidence="1" id="KW-0472">Membrane</keyword>
<dbReference type="VEuPathDB" id="FungiDB:RhiirFUN_002329"/>
<dbReference type="EMBL" id="KI280073">
    <property type="protein sequence ID" value="ESA17550.1"/>
    <property type="molecule type" value="Genomic_DNA"/>
</dbReference>
<dbReference type="HOGENOM" id="CLU_071370_0_0_1"/>
<protein>
    <submittedName>
        <fullName evidence="2">Uncharacterized protein</fullName>
    </submittedName>
</protein>
<keyword evidence="1" id="KW-0812">Transmembrane</keyword>
<feature type="transmembrane region" description="Helical" evidence="1">
    <location>
        <begin position="88"/>
        <end position="108"/>
    </location>
</feature>
<dbReference type="AlphaFoldDB" id="U9UB24"/>
<proteinExistence type="predicted"/>
<dbReference type="VEuPathDB" id="FungiDB:RhiirFUN_002327"/>
<feature type="transmembrane region" description="Helical" evidence="1">
    <location>
        <begin position="309"/>
        <end position="328"/>
    </location>
</feature>
<keyword evidence="1" id="KW-1133">Transmembrane helix</keyword>
<reference evidence="2" key="1">
    <citation type="submission" date="2013-07" db="EMBL/GenBank/DDBJ databases">
        <title>The genome of an arbuscular mycorrhizal fungus provides insights into the evolution of the oldest plant symbiosis.</title>
        <authorList>
            <consortium name="DOE Joint Genome Institute"/>
            <person name="Tisserant E."/>
            <person name="Malbreil M."/>
            <person name="Kuo A."/>
            <person name="Kohler A."/>
            <person name="Symeonidi A."/>
            <person name="Balestrini R."/>
            <person name="Charron P."/>
            <person name="Duensing N."/>
            <person name="Frei-dit-Frey N."/>
            <person name="Gianinazzi-Pearson V."/>
            <person name="Gilbert B."/>
            <person name="Handa Y."/>
            <person name="Hijri M."/>
            <person name="Kaul R."/>
            <person name="Kawaguchi M."/>
            <person name="Krajinski F."/>
            <person name="Lammers P."/>
            <person name="Lapierre D."/>
            <person name="Masclaux F.G."/>
            <person name="Murat C."/>
            <person name="Morin E."/>
            <person name="Ndikumana S."/>
            <person name="Pagni M."/>
            <person name="Petitpierre D."/>
            <person name="Requena N."/>
            <person name="Rosikiewicz P."/>
            <person name="Riley R."/>
            <person name="Saito K."/>
            <person name="San Clemente H."/>
            <person name="Shapiro H."/>
            <person name="van Tuinen D."/>
            <person name="Becard G."/>
            <person name="Bonfante P."/>
            <person name="Paszkowski U."/>
            <person name="Shachar-Hill Y."/>
            <person name="Young J.P."/>
            <person name="Sanders I.R."/>
            <person name="Henrissat B."/>
            <person name="Rensing S.A."/>
            <person name="Grigoriev I.V."/>
            <person name="Corradi N."/>
            <person name="Roux C."/>
            <person name="Martin F."/>
        </authorList>
    </citation>
    <scope>NUCLEOTIDE SEQUENCE</scope>
    <source>
        <strain evidence="2">DAOM 197198</strain>
    </source>
</reference>
<evidence type="ECO:0000313" key="2">
    <source>
        <dbReference type="EMBL" id="ESA17550.1"/>
    </source>
</evidence>
<organism evidence="2">
    <name type="scientific">Rhizophagus irregularis (strain DAOM 181602 / DAOM 197198 / MUCL 43194)</name>
    <name type="common">Arbuscular mycorrhizal fungus</name>
    <name type="synonym">Glomus intraradices</name>
    <dbReference type="NCBI Taxonomy" id="747089"/>
    <lineage>
        <taxon>Eukaryota</taxon>
        <taxon>Fungi</taxon>
        <taxon>Fungi incertae sedis</taxon>
        <taxon>Mucoromycota</taxon>
        <taxon>Glomeromycotina</taxon>
        <taxon>Glomeromycetes</taxon>
        <taxon>Glomerales</taxon>
        <taxon>Glomeraceae</taxon>
        <taxon>Rhizophagus</taxon>
    </lineage>
</organism>
<name>U9UB24_RHIID</name>
<evidence type="ECO:0000256" key="1">
    <source>
        <dbReference type="SAM" id="Phobius"/>
    </source>
</evidence>